<gene>
    <name evidence="1" type="ORF">HINF_LOCUS2658</name>
    <name evidence="2" type="ORF">HINF_LOCUS30550</name>
</gene>
<organism evidence="1">
    <name type="scientific">Hexamita inflata</name>
    <dbReference type="NCBI Taxonomy" id="28002"/>
    <lineage>
        <taxon>Eukaryota</taxon>
        <taxon>Metamonada</taxon>
        <taxon>Diplomonadida</taxon>
        <taxon>Hexamitidae</taxon>
        <taxon>Hexamitinae</taxon>
        <taxon>Hexamita</taxon>
    </lineage>
</organism>
<evidence type="ECO:0000313" key="2">
    <source>
        <dbReference type="EMBL" id="CAL6025822.1"/>
    </source>
</evidence>
<sequence length="374" mass="43429">MQRQMFSLAQKEIIEERILNFVQQQLKTQFPCTKQLIEFYLDNKSRGMINWHYIDQQLGFSPYKNNKSFSYKYFAETMIPRYSTPWPEELILKIDDETRMLAAKMRVQFSNTQSTLDYVALRKDIMDQVTNNLELRQYNHSYKRVQDRIRNMVDDIVKCKYYQPENTQTEVSDSVTAKADNKMKQSVQLSSGYLKPQQNNIQENISPYISASKPQQNTQENLKQKSVIEQLNKQILQRTNYQNQSVQIQSSKIQTDSFQIPILNQNSFSKVPVQIQNNPSWFAVPQITVNNTIDNLSKNICVPDEIGLLQNLSIIYSASSRAQQIVQLFQLELLNADKLQIEKITQSIADLLSTTLKIDPSQAKTIASKAINDK</sequence>
<evidence type="ECO:0000313" key="3">
    <source>
        <dbReference type="Proteomes" id="UP001642409"/>
    </source>
</evidence>
<reference evidence="1" key="1">
    <citation type="submission" date="2023-06" db="EMBL/GenBank/DDBJ databases">
        <authorList>
            <person name="Kurt Z."/>
        </authorList>
    </citation>
    <scope>NUCLEOTIDE SEQUENCE</scope>
</reference>
<proteinExistence type="predicted"/>
<dbReference type="EMBL" id="CAXDID020000100">
    <property type="protein sequence ID" value="CAL6025822.1"/>
    <property type="molecule type" value="Genomic_DNA"/>
</dbReference>
<reference evidence="2 3" key="2">
    <citation type="submission" date="2024-07" db="EMBL/GenBank/DDBJ databases">
        <authorList>
            <person name="Akdeniz Z."/>
        </authorList>
    </citation>
    <scope>NUCLEOTIDE SEQUENCE [LARGE SCALE GENOMIC DNA]</scope>
</reference>
<dbReference type="AlphaFoldDB" id="A0AA86TJN3"/>
<dbReference type="Proteomes" id="UP001642409">
    <property type="component" value="Unassembled WGS sequence"/>
</dbReference>
<comment type="caution">
    <text evidence="1">The sequence shown here is derived from an EMBL/GenBank/DDBJ whole genome shotgun (WGS) entry which is preliminary data.</text>
</comment>
<dbReference type="EMBL" id="CATOUU010000062">
    <property type="protein sequence ID" value="CAI9915013.1"/>
    <property type="molecule type" value="Genomic_DNA"/>
</dbReference>
<keyword evidence="3" id="KW-1185">Reference proteome</keyword>
<evidence type="ECO:0000313" key="1">
    <source>
        <dbReference type="EMBL" id="CAI9915013.1"/>
    </source>
</evidence>
<name>A0AA86TJN3_9EUKA</name>
<protein>
    <submittedName>
        <fullName evidence="2">Hypothetical_protein</fullName>
    </submittedName>
</protein>
<accession>A0AA86TJN3</accession>